<comment type="caution">
    <text evidence="1">The sequence shown here is derived from an EMBL/GenBank/DDBJ whole genome shotgun (WGS) entry which is preliminary data.</text>
</comment>
<organism evidence="1 2">
    <name type="scientific">Vespula maculifrons</name>
    <name type="common">Eastern yellow jacket</name>
    <name type="synonym">Wasp</name>
    <dbReference type="NCBI Taxonomy" id="7453"/>
    <lineage>
        <taxon>Eukaryota</taxon>
        <taxon>Metazoa</taxon>
        <taxon>Ecdysozoa</taxon>
        <taxon>Arthropoda</taxon>
        <taxon>Hexapoda</taxon>
        <taxon>Insecta</taxon>
        <taxon>Pterygota</taxon>
        <taxon>Neoptera</taxon>
        <taxon>Endopterygota</taxon>
        <taxon>Hymenoptera</taxon>
        <taxon>Apocrita</taxon>
        <taxon>Aculeata</taxon>
        <taxon>Vespoidea</taxon>
        <taxon>Vespidae</taxon>
        <taxon>Vespinae</taxon>
        <taxon>Vespula</taxon>
    </lineage>
</organism>
<protein>
    <submittedName>
        <fullName evidence="1">Uncharacterized protein</fullName>
    </submittedName>
</protein>
<gene>
    <name evidence="1" type="ORF">V1477_009320</name>
</gene>
<name>A0ABD2C9G3_VESMC</name>
<evidence type="ECO:0000313" key="1">
    <source>
        <dbReference type="EMBL" id="KAL2741691.1"/>
    </source>
</evidence>
<accession>A0ABD2C9G3</accession>
<dbReference type="EMBL" id="JAYRBN010000058">
    <property type="protein sequence ID" value="KAL2741691.1"/>
    <property type="molecule type" value="Genomic_DNA"/>
</dbReference>
<reference evidence="1 2" key="1">
    <citation type="journal article" date="2024" name="Ann. Entomol. Soc. Am.">
        <title>Genomic analyses of the southern and eastern yellowjacket wasps (Hymenoptera: Vespidae) reveal evolutionary signatures of social life.</title>
        <authorList>
            <person name="Catto M.A."/>
            <person name="Caine P.B."/>
            <person name="Orr S.E."/>
            <person name="Hunt B.G."/>
            <person name="Goodisman M.A.D."/>
        </authorList>
    </citation>
    <scope>NUCLEOTIDE SEQUENCE [LARGE SCALE GENOMIC DNA]</scope>
    <source>
        <strain evidence="1">232</strain>
        <tissue evidence="1">Head and thorax</tissue>
    </source>
</reference>
<dbReference type="AlphaFoldDB" id="A0ABD2C9G3"/>
<evidence type="ECO:0000313" key="2">
    <source>
        <dbReference type="Proteomes" id="UP001607303"/>
    </source>
</evidence>
<dbReference type="Proteomes" id="UP001607303">
    <property type="component" value="Unassembled WGS sequence"/>
</dbReference>
<proteinExistence type="predicted"/>
<sequence length="125" mass="14107">MRQDDPYNGQCSEDGGTFLERGSIDRERSGSLHVSSNLLLVRVPSVLRGASPALVWHLRRPSPLIQRSNKTRARAAFQKDEGMRSESIVLRCCDIEGMSLDYGIKAICRNMLKLRKGLIEESYKL</sequence>
<keyword evidence="2" id="KW-1185">Reference proteome</keyword>